<accession>A0ABU2UCF1</accession>
<organism evidence="1 2">
    <name type="scientific">Streptomyces hintoniae</name>
    <dbReference type="NCBI Taxonomy" id="3075521"/>
    <lineage>
        <taxon>Bacteria</taxon>
        <taxon>Bacillati</taxon>
        <taxon>Actinomycetota</taxon>
        <taxon>Actinomycetes</taxon>
        <taxon>Kitasatosporales</taxon>
        <taxon>Streptomycetaceae</taxon>
        <taxon>Streptomyces</taxon>
    </lineage>
</organism>
<proteinExistence type="predicted"/>
<keyword evidence="2" id="KW-1185">Reference proteome</keyword>
<reference evidence="1" key="1">
    <citation type="submission" date="2024-05" db="EMBL/GenBank/DDBJ databases">
        <title>30 novel species of actinomycetes from the DSMZ collection.</title>
        <authorList>
            <person name="Nouioui I."/>
        </authorList>
    </citation>
    <scope>NUCLEOTIDE SEQUENCE</scope>
    <source>
        <strain evidence="1">DSM 41014</strain>
    </source>
</reference>
<comment type="caution">
    <text evidence="1">The sequence shown here is derived from an EMBL/GenBank/DDBJ whole genome shotgun (WGS) entry which is preliminary data.</text>
</comment>
<dbReference type="EMBL" id="JAVRFF010000002">
    <property type="protein sequence ID" value="MDT0470929.1"/>
    <property type="molecule type" value="Genomic_DNA"/>
</dbReference>
<gene>
    <name evidence="1" type="ORF">RM863_02080</name>
</gene>
<evidence type="ECO:0000313" key="2">
    <source>
        <dbReference type="Proteomes" id="UP001180489"/>
    </source>
</evidence>
<dbReference type="RefSeq" id="WP_311634002.1">
    <property type="nucleotide sequence ID" value="NZ_JAVRFF010000002.1"/>
</dbReference>
<name>A0ABU2UCF1_9ACTN</name>
<evidence type="ECO:0000313" key="1">
    <source>
        <dbReference type="EMBL" id="MDT0470929.1"/>
    </source>
</evidence>
<sequence length="49" mass="5466">MNILDYSSVVTLDAWTFTQRSHQALIAQQIDQEGRSSGDAQAAVQRDDQ</sequence>
<dbReference type="Proteomes" id="UP001180489">
    <property type="component" value="Unassembled WGS sequence"/>
</dbReference>
<protein>
    <submittedName>
        <fullName evidence="1">Uncharacterized protein</fullName>
    </submittedName>
</protein>